<dbReference type="RefSeq" id="WP_077279632.1">
    <property type="nucleotide sequence ID" value="NZ_MVBK01000082.1"/>
</dbReference>
<dbReference type="Pfam" id="PF03928">
    <property type="entry name" value="HbpS-like"/>
    <property type="match status" value="1"/>
</dbReference>
<dbReference type="Gene3D" id="3.30.450.150">
    <property type="entry name" value="Haem-degrading domain"/>
    <property type="match status" value="1"/>
</dbReference>
<dbReference type="OrthoDB" id="5786851at2"/>
<accession>A0A1V3NCZ6</accession>
<comment type="caution">
    <text evidence="2">The sequence shown here is derived from an EMBL/GenBank/DDBJ whole genome shotgun (WGS) entry which is preliminary data.</text>
</comment>
<feature type="chain" id="PRO_5012075921" description="Heme-binding protein" evidence="1">
    <location>
        <begin position="23"/>
        <end position="165"/>
    </location>
</feature>
<evidence type="ECO:0000313" key="2">
    <source>
        <dbReference type="EMBL" id="OOG22940.1"/>
    </source>
</evidence>
<keyword evidence="3" id="KW-1185">Reference proteome</keyword>
<gene>
    <name evidence="2" type="ORF">B1C78_13225</name>
</gene>
<dbReference type="Proteomes" id="UP000189462">
    <property type="component" value="Unassembled WGS sequence"/>
</dbReference>
<keyword evidence="1" id="KW-0732">Signal</keyword>
<name>A0A1V3NCZ6_9GAMM</name>
<dbReference type="SUPFAM" id="SSF143744">
    <property type="entry name" value="GlcG-like"/>
    <property type="match status" value="1"/>
</dbReference>
<evidence type="ECO:0000256" key="1">
    <source>
        <dbReference type="SAM" id="SignalP"/>
    </source>
</evidence>
<dbReference type="STRING" id="108003.B1C78_13225"/>
<dbReference type="EMBL" id="MVBK01000082">
    <property type="protein sequence ID" value="OOG22940.1"/>
    <property type="molecule type" value="Genomic_DNA"/>
</dbReference>
<dbReference type="InterPro" id="IPR052517">
    <property type="entry name" value="GlcG_carb_metab_protein"/>
</dbReference>
<dbReference type="InterPro" id="IPR038084">
    <property type="entry name" value="PduO/GlcC-like_sf"/>
</dbReference>
<proteinExistence type="predicted"/>
<feature type="signal peptide" evidence="1">
    <location>
        <begin position="1"/>
        <end position="22"/>
    </location>
</feature>
<evidence type="ECO:0000313" key="3">
    <source>
        <dbReference type="Proteomes" id="UP000189462"/>
    </source>
</evidence>
<sequence>MRWSLKILGCAALVASVSGVSANDVINVKRMTMELARDIATASVEACRADGYQVTAVVVDRSGDVQAVLRDVLAPRFTYQIARDKAAAVILSGVKSSVFRANREDIRMEMNHVDGILVLEGGVPIEAAGYLVGAVGVSGAPGGHLDEVCALKAIETVQERLDFAM</sequence>
<protein>
    <recommendedName>
        <fullName evidence="4">Heme-binding protein</fullName>
    </recommendedName>
</protein>
<evidence type="ECO:0008006" key="4">
    <source>
        <dbReference type="Google" id="ProtNLM"/>
    </source>
</evidence>
<organism evidence="2 3">
    <name type="scientific">Thioalkalivibrio denitrificans</name>
    <dbReference type="NCBI Taxonomy" id="108003"/>
    <lineage>
        <taxon>Bacteria</taxon>
        <taxon>Pseudomonadati</taxon>
        <taxon>Pseudomonadota</taxon>
        <taxon>Gammaproteobacteria</taxon>
        <taxon>Chromatiales</taxon>
        <taxon>Ectothiorhodospiraceae</taxon>
        <taxon>Thioalkalivibrio</taxon>
    </lineage>
</organism>
<reference evidence="2 3" key="1">
    <citation type="submission" date="2017-02" db="EMBL/GenBank/DDBJ databases">
        <title>Genomic diversity within the haloalkaliphilic genus Thioalkalivibrio.</title>
        <authorList>
            <person name="Ahn A.-C."/>
            <person name="Meier-Kolthoff J."/>
            <person name="Overmars L."/>
            <person name="Richter M."/>
            <person name="Woyke T."/>
            <person name="Sorokin D.Y."/>
            <person name="Muyzer G."/>
        </authorList>
    </citation>
    <scope>NUCLEOTIDE SEQUENCE [LARGE SCALE GENOMIC DNA]</scope>
    <source>
        <strain evidence="2 3">ALJD</strain>
    </source>
</reference>
<dbReference type="InterPro" id="IPR005624">
    <property type="entry name" value="PduO/GlcC-like"/>
</dbReference>
<dbReference type="PANTHER" id="PTHR34309">
    <property type="entry name" value="SLR1406 PROTEIN"/>
    <property type="match status" value="1"/>
</dbReference>
<dbReference type="AlphaFoldDB" id="A0A1V3NCZ6"/>
<dbReference type="PANTHER" id="PTHR34309:SF10">
    <property type="entry name" value="SLR1406 PROTEIN"/>
    <property type="match status" value="1"/>
</dbReference>